<protein>
    <submittedName>
        <fullName evidence="1">Uncharacterized protein</fullName>
    </submittedName>
</protein>
<dbReference type="InterPro" id="IPR032675">
    <property type="entry name" value="LRR_dom_sf"/>
</dbReference>
<dbReference type="Proteomes" id="UP000567179">
    <property type="component" value="Unassembled WGS sequence"/>
</dbReference>
<dbReference type="EMBL" id="JAACJJ010000060">
    <property type="protein sequence ID" value="KAF5309155.1"/>
    <property type="molecule type" value="Genomic_DNA"/>
</dbReference>
<accession>A0A8H5AQ31</accession>
<gene>
    <name evidence="1" type="ORF">D9619_012721</name>
</gene>
<keyword evidence="2" id="KW-1185">Reference proteome</keyword>
<organism evidence="1 2">
    <name type="scientific">Psilocybe cf. subviscida</name>
    <dbReference type="NCBI Taxonomy" id="2480587"/>
    <lineage>
        <taxon>Eukaryota</taxon>
        <taxon>Fungi</taxon>
        <taxon>Dikarya</taxon>
        <taxon>Basidiomycota</taxon>
        <taxon>Agaricomycotina</taxon>
        <taxon>Agaricomycetes</taxon>
        <taxon>Agaricomycetidae</taxon>
        <taxon>Agaricales</taxon>
        <taxon>Agaricineae</taxon>
        <taxon>Strophariaceae</taxon>
        <taxon>Psilocybe</taxon>
    </lineage>
</organism>
<reference evidence="1 2" key="1">
    <citation type="journal article" date="2020" name="ISME J.">
        <title>Uncovering the hidden diversity of litter-decomposition mechanisms in mushroom-forming fungi.</title>
        <authorList>
            <person name="Floudas D."/>
            <person name="Bentzer J."/>
            <person name="Ahren D."/>
            <person name="Johansson T."/>
            <person name="Persson P."/>
            <person name="Tunlid A."/>
        </authorList>
    </citation>
    <scope>NUCLEOTIDE SEQUENCE [LARGE SCALE GENOMIC DNA]</scope>
    <source>
        <strain evidence="1 2">CBS 101986</strain>
    </source>
</reference>
<sequence>MTQPGLPLEVLSHIIDDVNNKGDLCSMTLASRTLREECQRALFRHTGILKIELPELAENKFLDSIIGSPHRLALLVRSFEVHLVWERRVEHQGCVIGDIEAFMQRNKSDPKNLDSIVKFLDKIERALVLMTNLKNLRILATRNKDLPETVLSLPHILRKCTFQLHDFYWKHVRSDDEMIISKFLSQQSALRSFELPLNRPQFGQLYARALRVYAAAGQLNLNLETLSGPAEMTLGFLNRTDGKRSRTRYLRWTMGYPKNGGTADGLPRSFRILSNIRLLHVDYNPIGFHTSEYDPLDIFPFLDDLRVLRFSTGNVGGITQEHLDTLAKLPKLQVLVMVVQIGIDFYELDTVKTVVENLFSCCGSLEYIDIESLMINASTERLMRYINKRHGVPLNGEYSWDNRHQFVEIDKNDD</sequence>
<dbReference type="Gene3D" id="3.80.10.10">
    <property type="entry name" value="Ribonuclease Inhibitor"/>
    <property type="match status" value="1"/>
</dbReference>
<evidence type="ECO:0000313" key="1">
    <source>
        <dbReference type="EMBL" id="KAF5309155.1"/>
    </source>
</evidence>
<dbReference type="AlphaFoldDB" id="A0A8H5AQ31"/>
<evidence type="ECO:0000313" key="2">
    <source>
        <dbReference type="Proteomes" id="UP000567179"/>
    </source>
</evidence>
<proteinExistence type="predicted"/>
<dbReference type="OrthoDB" id="3178870at2759"/>
<dbReference type="SUPFAM" id="SSF52047">
    <property type="entry name" value="RNI-like"/>
    <property type="match status" value="1"/>
</dbReference>
<name>A0A8H5AQ31_9AGAR</name>
<comment type="caution">
    <text evidence="1">The sequence shown here is derived from an EMBL/GenBank/DDBJ whole genome shotgun (WGS) entry which is preliminary data.</text>
</comment>